<evidence type="ECO:0000313" key="2">
    <source>
        <dbReference type="Proteomes" id="UP000015104"/>
    </source>
</evidence>
<organism evidence="1 2">
    <name type="scientific">Tetranychus urticae</name>
    <name type="common">Two-spotted spider mite</name>
    <dbReference type="NCBI Taxonomy" id="32264"/>
    <lineage>
        <taxon>Eukaryota</taxon>
        <taxon>Metazoa</taxon>
        <taxon>Ecdysozoa</taxon>
        <taxon>Arthropoda</taxon>
        <taxon>Chelicerata</taxon>
        <taxon>Arachnida</taxon>
        <taxon>Acari</taxon>
        <taxon>Acariformes</taxon>
        <taxon>Trombidiformes</taxon>
        <taxon>Prostigmata</taxon>
        <taxon>Eleutherengona</taxon>
        <taxon>Raphignathae</taxon>
        <taxon>Tetranychoidea</taxon>
        <taxon>Tetranychidae</taxon>
        <taxon>Tetranychus</taxon>
    </lineage>
</organism>
<accession>T1KVW9</accession>
<dbReference type="EnsemblMetazoa" id="tetur23g02130.1">
    <property type="protein sequence ID" value="tetur23g02130.1"/>
    <property type="gene ID" value="tetur23g02130"/>
</dbReference>
<keyword evidence="2" id="KW-1185">Reference proteome</keyword>
<dbReference type="EMBL" id="CAEY01000615">
    <property type="status" value="NOT_ANNOTATED_CDS"/>
    <property type="molecule type" value="Genomic_DNA"/>
</dbReference>
<name>T1KVW9_TETUR</name>
<dbReference type="AlphaFoldDB" id="T1KVW9"/>
<dbReference type="Proteomes" id="UP000015104">
    <property type="component" value="Unassembled WGS sequence"/>
</dbReference>
<protein>
    <submittedName>
        <fullName evidence="1">Uncharacterized protein</fullName>
    </submittedName>
</protein>
<dbReference type="HOGENOM" id="CLU_3336202_0_0_1"/>
<evidence type="ECO:0000313" key="1">
    <source>
        <dbReference type="EnsemblMetazoa" id="tetur23g02130.1"/>
    </source>
</evidence>
<reference evidence="1" key="2">
    <citation type="submission" date="2015-06" db="UniProtKB">
        <authorList>
            <consortium name="EnsemblMetazoa"/>
        </authorList>
    </citation>
    <scope>IDENTIFICATION</scope>
</reference>
<proteinExistence type="predicted"/>
<reference evidence="2" key="1">
    <citation type="submission" date="2011-08" db="EMBL/GenBank/DDBJ databases">
        <authorList>
            <person name="Rombauts S."/>
        </authorList>
    </citation>
    <scope>NUCLEOTIDE SEQUENCE</scope>
    <source>
        <strain evidence="2">London</strain>
    </source>
</reference>
<sequence length="38" mass="4577">MIRMPDPVSFLKLKSVFRSEGEKEKNWLKYCLKGSKFR</sequence>